<dbReference type="InterPro" id="IPR050924">
    <property type="entry name" value="Peroxiredoxin_BCP/PrxQ"/>
</dbReference>
<dbReference type="Gene3D" id="3.40.30.10">
    <property type="entry name" value="Glutaredoxin"/>
    <property type="match status" value="1"/>
</dbReference>
<keyword evidence="12" id="KW-0732">Signal</keyword>
<dbReference type="GO" id="GO:0005737">
    <property type="term" value="C:cytoplasm"/>
    <property type="evidence" value="ECO:0007669"/>
    <property type="project" value="TreeGrafter"/>
</dbReference>
<protein>
    <recommendedName>
        <fullName evidence="2">thioredoxin-dependent peroxiredoxin</fullName>
        <ecNumber evidence="2">1.11.1.24</ecNumber>
    </recommendedName>
    <alternativeName>
        <fullName evidence="8">Thioredoxin peroxidase</fullName>
    </alternativeName>
    <alternativeName>
        <fullName evidence="10">Thioredoxin-dependent peroxiredoxin Bcp</fullName>
    </alternativeName>
</protein>
<comment type="function">
    <text evidence="1">Thiol-specific peroxidase that catalyzes the reduction of hydrogen peroxide and organic hydroperoxides to water and alcohols, respectively. Plays a role in cell protection against oxidative stress by detoxifying peroxides and as sensor of hydrogen peroxide-mediated signaling events.</text>
</comment>
<reference evidence="14 15" key="1">
    <citation type="journal article" date="2018" name="Nat. Biotechnol.">
        <title>A standardized bacterial taxonomy based on genome phylogeny substantially revises the tree of life.</title>
        <authorList>
            <person name="Parks D.H."/>
            <person name="Chuvochina M."/>
            <person name="Waite D.W."/>
            <person name="Rinke C."/>
            <person name="Skarshewski A."/>
            <person name="Chaumeil P.A."/>
            <person name="Hugenholtz P."/>
        </authorList>
    </citation>
    <scope>NUCLEOTIDE SEQUENCE [LARGE SCALE GENOMIC DNA]</scope>
    <source>
        <strain evidence="14">UBA9375</strain>
    </source>
</reference>
<comment type="catalytic activity">
    <reaction evidence="11">
        <text>a hydroperoxide + [thioredoxin]-dithiol = an alcohol + [thioredoxin]-disulfide + H2O</text>
        <dbReference type="Rhea" id="RHEA:62620"/>
        <dbReference type="Rhea" id="RHEA-COMP:10698"/>
        <dbReference type="Rhea" id="RHEA-COMP:10700"/>
        <dbReference type="ChEBI" id="CHEBI:15377"/>
        <dbReference type="ChEBI" id="CHEBI:29950"/>
        <dbReference type="ChEBI" id="CHEBI:30879"/>
        <dbReference type="ChEBI" id="CHEBI:35924"/>
        <dbReference type="ChEBI" id="CHEBI:50058"/>
        <dbReference type="EC" id="1.11.1.24"/>
    </reaction>
</comment>
<keyword evidence="3" id="KW-0575">Peroxidase</keyword>
<evidence type="ECO:0000259" key="13">
    <source>
        <dbReference type="PROSITE" id="PS51352"/>
    </source>
</evidence>
<dbReference type="PANTHER" id="PTHR42801">
    <property type="entry name" value="THIOREDOXIN-DEPENDENT PEROXIDE REDUCTASE"/>
    <property type="match status" value="1"/>
</dbReference>
<accession>A0A3D3RHS5</accession>
<dbReference type="InterPro" id="IPR000866">
    <property type="entry name" value="AhpC/TSA"/>
</dbReference>
<keyword evidence="5" id="KW-0560">Oxidoreductase</keyword>
<keyword evidence="7" id="KW-0676">Redox-active center</keyword>
<dbReference type="InterPro" id="IPR013766">
    <property type="entry name" value="Thioredoxin_domain"/>
</dbReference>
<dbReference type="SUPFAM" id="SSF52833">
    <property type="entry name" value="Thioredoxin-like"/>
    <property type="match status" value="1"/>
</dbReference>
<evidence type="ECO:0000313" key="15">
    <source>
        <dbReference type="Proteomes" id="UP000263642"/>
    </source>
</evidence>
<evidence type="ECO:0000256" key="3">
    <source>
        <dbReference type="ARBA" id="ARBA00022559"/>
    </source>
</evidence>
<comment type="similarity">
    <text evidence="9">Belongs to the peroxiredoxin family. BCP/PrxQ subfamily.</text>
</comment>
<dbReference type="PANTHER" id="PTHR42801:SF4">
    <property type="entry name" value="AHPC_TSA FAMILY PROTEIN"/>
    <property type="match status" value="1"/>
</dbReference>
<evidence type="ECO:0000256" key="8">
    <source>
        <dbReference type="ARBA" id="ARBA00032824"/>
    </source>
</evidence>
<dbReference type="GO" id="GO:0034599">
    <property type="term" value="P:cellular response to oxidative stress"/>
    <property type="evidence" value="ECO:0007669"/>
    <property type="project" value="TreeGrafter"/>
</dbReference>
<evidence type="ECO:0000313" key="14">
    <source>
        <dbReference type="EMBL" id="HCO27652.1"/>
    </source>
</evidence>
<evidence type="ECO:0000256" key="4">
    <source>
        <dbReference type="ARBA" id="ARBA00022862"/>
    </source>
</evidence>
<evidence type="ECO:0000256" key="10">
    <source>
        <dbReference type="ARBA" id="ARBA00042639"/>
    </source>
</evidence>
<dbReference type="AlphaFoldDB" id="A0A3D3RHS5"/>
<dbReference type="EC" id="1.11.1.24" evidence="2"/>
<proteinExistence type="inferred from homology"/>
<evidence type="ECO:0000256" key="2">
    <source>
        <dbReference type="ARBA" id="ARBA00013017"/>
    </source>
</evidence>
<sequence length="195" mass="21732">MYSLELARSLTVSILTLFLVQGGNLCAADPATKETDLPAVGDTAKDFQLATPKGEKVSLSEQLKKGPVVLLVLRGYPEYQCPVCTRQVGQFIANAANFKKAKASVVMLYPGAAKDLEKRADEFIRDQSLPENFYFLVDPDYKFTNAYHLRWDAKRETAYPSTFVIGTDDKIKYAKISMTHRGRADAKEVLKALDE</sequence>
<feature type="chain" id="PRO_5017807553" description="thioredoxin-dependent peroxiredoxin" evidence="12">
    <location>
        <begin position="28"/>
        <end position="195"/>
    </location>
</feature>
<dbReference type="EMBL" id="DQAY01000203">
    <property type="protein sequence ID" value="HCO27652.1"/>
    <property type="molecule type" value="Genomic_DNA"/>
</dbReference>
<gene>
    <name evidence="14" type="ORF">DIT97_33355</name>
</gene>
<keyword evidence="6" id="KW-1015">Disulfide bond</keyword>
<evidence type="ECO:0000256" key="7">
    <source>
        <dbReference type="ARBA" id="ARBA00023284"/>
    </source>
</evidence>
<keyword evidence="4" id="KW-0049">Antioxidant</keyword>
<dbReference type="InterPro" id="IPR036249">
    <property type="entry name" value="Thioredoxin-like_sf"/>
</dbReference>
<evidence type="ECO:0000256" key="6">
    <source>
        <dbReference type="ARBA" id="ARBA00023157"/>
    </source>
</evidence>
<dbReference type="PROSITE" id="PS51352">
    <property type="entry name" value="THIOREDOXIN_2"/>
    <property type="match status" value="1"/>
</dbReference>
<feature type="signal peptide" evidence="12">
    <location>
        <begin position="1"/>
        <end position="27"/>
    </location>
</feature>
<name>A0A3D3RHS5_9PLAN</name>
<dbReference type="GO" id="GO:0045454">
    <property type="term" value="P:cell redox homeostasis"/>
    <property type="evidence" value="ECO:0007669"/>
    <property type="project" value="TreeGrafter"/>
</dbReference>
<evidence type="ECO:0000256" key="12">
    <source>
        <dbReference type="SAM" id="SignalP"/>
    </source>
</evidence>
<evidence type="ECO:0000256" key="1">
    <source>
        <dbReference type="ARBA" id="ARBA00003330"/>
    </source>
</evidence>
<evidence type="ECO:0000256" key="5">
    <source>
        <dbReference type="ARBA" id="ARBA00023002"/>
    </source>
</evidence>
<feature type="domain" description="Thioredoxin" evidence="13">
    <location>
        <begin position="38"/>
        <end position="195"/>
    </location>
</feature>
<dbReference type="Pfam" id="PF00578">
    <property type="entry name" value="AhpC-TSA"/>
    <property type="match status" value="1"/>
</dbReference>
<dbReference type="Proteomes" id="UP000263642">
    <property type="component" value="Unassembled WGS sequence"/>
</dbReference>
<evidence type="ECO:0000256" key="11">
    <source>
        <dbReference type="ARBA" id="ARBA00049091"/>
    </source>
</evidence>
<evidence type="ECO:0000256" key="9">
    <source>
        <dbReference type="ARBA" id="ARBA00038489"/>
    </source>
</evidence>
<comment type="caution">
    <text evidence="14">The sequence shown here is derived from an EMBL/GenBank/DDBJ whole genome shotgun (WGS) entry which is preliminary data.</text>
</comment>
<organism evidence="14 15">
    <name type="scientific">Gimesia maris</name>
    <dbReference type="NCBI Taxonomy" id="122"/>
    <lineage>
        <taxon>Bacteria</taxon>
        <taxon>Pseudomonadati</taxon>
        <taxon>Planctomycetota</taxon>
        <taxon>Planctomycetia</taxon>
        <taxon>Planctomycetales</taxon>
        <taxon>Planctomycetaceae</taxon>
        <taxon>Gimesia</taxon>
    </lineage>
</organism>
<dbReference type="GO" id="GO:0008379">
    <property type="term" value="F:thioredoxin peroxidase activity"/>
    <property type="evidence" value="ECO:0007669"/>
    <property type="project" value="TreeGrafter"/>
</dbReference>